<evidence type="ECO:0000256" key="5">
    <source>
        <dbReference type="ARBA" id="ARBA00022833"/>
    </source>
</evidence>
<name>A0A561T784_9ACTN</name>
<dbReference type="InterPro" id="IPR006330">
    <property type="entry name" value="Ado/ade_deaminase"/>
</dbReference>
<reference evidence="7 8" key="1">
    <citation type="submission" date="2019-06" db="EMBL/GenBank/DDBJ databases">
        <title>Sequencing the genomes of 1000 actinobacteria strains.</title>
        <authorList>
            <person name="Klenk H.-P."/>
        </authorList>
    </citation>
    <scope>NUCLEOTIDE SEQUENCE [LARGE SCALE GENOMIC DNA]</scope>
    <source>
        <strain evidence="7 8">DSM 44826</strain>
    </source>
</reference>
<evidence type="ECO:0000313" key="8">
    <source>
        <dbReference type="Proteomes" id="UP000317940"/>
    </source>
</evidence>
<dbReference type="Gene3D" id="3.20.20.140">
    <property type="entry name" value="Metal-dependent hydrolases"/>
    <property type="match status" value="1"/>
</dbReference>
<keyword evidence="4" id="KW-0378">Hydrolase</keyword>
<feature type="domain" description="Adenosine deaminase" evidence="6">
    <location>
        <begin position="12"/>
        <end position="326"/>
    </location>
</feature>
<protein>
    <submittedName>
        <fullName evidence="7">Adenosine deaminase</fullName>
    </submittedName>
</protein>
<dbReference type="EMBL" id="VIWT01000004">
    <property type="protein sequence ID" value="TWF82973.1"/>
    <property type="molecule type" value="Genomic_DNA"/>
</dbReference>
<comment type="caution">
    <text evidence="7">The sequence shown here is derived from an EMBL/GenBank/DDBJ whole genome shotgun (WGS) entry which is preliminary data.</text>
</comment>
<dbReference type="Pfam" id="PF00962">
    <property type="entry name" value="A_deaminase"/>
    <property type="match status" value="1"/>
</dbReference>
<gene>
    <name evidence="7" type="ORF">FHX73_14456</name>
</gene>
<dbReference type="SUPFAM" id="SSF51556">
    <property type="entry name" value="Metallo-dependent hydrolases"/>
    <property type="match status" value="1"/>
</dbReference>
<sequence length="328" mass="34513">MPSAPRDLRTLPKAELHLHLLAAMRPATLAELAAEDGREAPDPQGFTDFAGFQQVFHAAYEASSARPENLRRVVTELVADVAADGGVWVQPHFDPHSYPQFGTADEVLELVLEAGRAAGAELGVGFGLTIALSRHRSAEEAVRLAGFAARYAGRGVCALGLTGDELAAPAERFAQAFAIGARAGLTAAPHAGELGGAESVRAAVERLGATRVAHGIRAVEDPAVVDLLLRRRVSLDVCLSSNRVLGVVPDLAEHPLPRLLAAGLRCSLGTDDPLMFGCSLTDEYRTARTVLGLTDRQLADVARTSLETSDAPAELVAAAVARVDDWLG</sequence>
<dbReference type="RefSeq" id="WP_246214093.1">
    <property type="nucleotide sequence ID" value="NZ_BAAAMZ010000009.1"/>
</dbReference>
<evidence type="ECO:0000256" key="2">
    <source>
        <dbReference type="ARBA" id="ARBA00006676"/>
    </source>
</evidence>
<dbReference type="PANTHER" id="PTHR43114">
    <property type="entry name" value="ADENINE DEAMINASE"/>
    <property type="match status" value="1"/>
</dbReference>
<organism evidence="7 8">
    <name type="scientific">Kitasatospora viridis</name>
    <dbReference type="NCBI Taxonomy" id="281105"/>
    <lineage>
        <taxon>Bacteria</taxon>
        <taxon>Bacillati</taxon>
        <taxon>Actinomycetota</taxon>
        <taxon>Actinomycetes</taxon>
        <taxon>Kitasatosporales</taxon>
        <taxon>Streptomycetaceae</taxon>
        <taxon>Kitasatospora</taxon>
    </lineage>
</organism>
<evidence type="ECO:0000256" key="3">
    <source>
        <dbReference type="ARBA" id="ARBA00022723"/>
    </source>
</evidence>
<keyword evidence="5" id="KW-0862">Zinc</keyword>
<dbReference type="InterPro" id="IPR032466">
    <property type="entry name" value="Metal_Hydrolase"/>
</dbReference>
<accession>A0A561T784</accession>
<dbReference type="InterPro" id="IPR006650">
    <property type="entry name" value="A/AMP_deam_AS"/>
</dbReference>
<dbReference type="PROSITE" id="PS00485">
    <property type="entry name" value="A_DEAMINASE"/>
    <property type="match status" value="1"/>
</dbReference>
<dbReference type="PANTHER" id="PTHR43114:SF6">
    <property type="entry name" value="ADENINE DEAMINASE"/>
    <property type="match status" value="1"/>
</dbReference>
<dbReference type="Proteomes" id="UP000317940">
    <property type="component" value="Unassembled WGS sequence"/>
</dbReference>
<evidence type="ECO:0000256" key="4">
    <source>
        <dbReference type="ARBA" id="ARBA00022801"/>
    </source>
</evidence>
<dbReference type="GO" id="GO:0046872">
    <property type="term" value="F:metal ion binding"/>
    <property type="evidence" value="ECO:0007669"/>
    <property type="project" value="UniProtKB-KW"/>
</dbReference>
<keyword evidence="3" id="KW-0479">Metal-binding</keyword>
<dbReference type="InterPro" id="IPR001365">
    <property type="entry name" value="A_deaminase_dom"/>
</dbReference>
<dbReference type="GO" id="GO:0019239">
    <property type="term" value="F:deaminase activity"/>
    <property type="evidence" value="ECO:0007669"/>
    <property type="project" value="InterPro"/>
</dbReference>
<evidence type="ECO:0000256" key="1">
    <source>
        <dbReference type="ARBA" id="ARBA00001947"/>
    </source>
</evidence>
<dbReference type="GO" id="GO:0016814">
    <property type="term" value="F:hydrolase activity, acting on carbon-nitrogen (but not peptide) bonds, in cyclic amidines"/>
    <property type="evidence" value="ECO:0007669"/>
    <property type="project" value="UniProtKB-ARBA"/>
</dbReference>
<dbReference type="AlphaFoldDB" id="A0A561T784"/>
<evidence type="ECO:0000259" key="6">
    <source>
        <dbReference type="Pfam" id="PF00962"/>
    </source>
</evidence>
<comment type="cofactor">
    <cofactor evidence="1">
        <name>Zn(2+)</name>
        <dbReference type="ChEBI" id="CHEBI:29105"/>
    </cofactor>
</comment>
<proteinExistence type="inferred from homology"/>
<keyword evidence="8" id="KW-1185">Reference proteome</keyword>
<evidence type="ECO:0000313" key="7">
    <source>
        <dbReference type="EMBL" id="TWF82973.1"/>
    </source>
</evidence>
<dbReference type="NCBIfam" id="TIGR01430">
    <property type="entry name" value="aden_deam"/>
    <property type="match status" value="1"/>
</dbReference>
<comment type="similarity">
    <text evidence="2">Belongs to the metallo-dependent hydrolases superfamily. Adenosine and AMP deaminases family.</text>
</comment>
<dbReference type="GO" id="GO:0009168">
    <property type="term" value="P:purine ribonucleoside monophosphate biosynthetic process"/>
    <property type="evidence" value="ECO:0007669"/>
    <property type="project" value="InterPro"/>
</dbReference>